<dbReference type="Proteomes" id="UP000017819">
    <property type="component" value="Unassembled WGS sequence"/>
</dbReference>
<gene>
    <name evidence="2" type="ORF">N177_2963</name>
</gene>
<dbReference type="Gene3D" id="3.20.20.140">
    <property type="entry name" value="Metal-dependent hydrolases"/>
    <property type="match status" value="1"/>
</dbReference>
<dbReference type="PANTHER" id="PTHR35563:SF2">
    <property type="entry name" value="BARREL METAL-DEPENDENT HYDROLASE, PUTATIVE (AFU_ORTHOLOGUE AFUA_1G16240)-RELATED"/>
    <property type="match status" value="1"/>
</dbReference>
<dbReference type="InterPro" id="IPR032466">
    <property type="entry name" value="Metal_Hydrolase"/>
</dbReference>
<dbReference type="STRING" id="631454.N177_2963"/>
<reference evidence="2 3" key="1">
    <citation type="journal article" date="2014" name="Genome Announc.">
        <title>Draft Genome Sequence of Lutibaculum baratangense Strain AMV1T, Isolated from a Mud Volcano in Andamans, India.</title>
        <authorList>
            <person name="Singh A."/>
            <person name="Sreenivas A."/>
            <person name="Sathyanarayana Reddy G."/>
            <person name="Pinnaka A.K."/>
            <person name="Shivaji S."/>
        </authorList>
    </citation>
    <scope>NUCLEOTIDE SEQUENCE [LARGE SCALE GENOMIC DNA]</scope>
    <source>
        <strain evidence="2 3">AMV1</strain>
    </source>
</reference>
<dbReference type="RefSeq" id="WP_023433086.1">
    <property type="nucleotide sequence ID" value="NZ_AWXZ01000038.1"/>
</dbReference>
<evidence type="ECO:0000313" key="3">
    <source>
        <dbReference type="Proteomes" id="UP000017819"/>
    </source>
</evidence>
<dbReference type="SUPFAM" id="SSF51556">
    <property type="entry name" value="Metallo-dependent hydrolases"/>
    <property type="match status" value="1"/>
</dbReference>
<dbReference type="InterPro" id="IPR006680">
    <property type="entry name" value="Amidohydro-rel"/>
</dbReference>
<dbReference type="Pfam" id="PF04909">
    <property type="entry name" value="Amidohydro_2"/>
    <property type="match status" value="1"/>
</dbReference>
<protein>
    <submittedName>
        <fullName evidence="2">Putative hydrolase</fullName>
    </submittedName>
</protein>
<evidence type="ECO:0000259" key="1">
    <source>
        <dbReference type="Pfam" id="PF04909"/>
    </source>
</evidence>
<name>V4TBG0_9HYPH</name>
<keyword evidence="2" id="KW-0378">Hydrolase</keyword>
<dbReference type="PATRIC" id="fig|631454.5.peg.2927"/>
<dbReference type="PANTHER" id="PTHR35563">
    <property type="entry name" value="BARREL METAL-DEPENDENT HYDROLASE, PUTATIVE (AFU_ORTHOLOGUE AFUA_1G16240)-RELATED"/>
    <property type="match status" value="1"/>
</dbReference>
<dbReference type="InterPro" id="IPR052358">
    <property type="entry name" value="Aro_Compnd_Degr_Hydrolases"/>
</dbReference>
<feature type="domain" description="Amidohydrolase-related" evidence="1">
    <location>
        <begin position="12"/>
        <end position="288"/>
    </location>
</feature>
<dbReference type="EMBL" id="AWXZ01000038">
    <property type="protein sequence ID" value="ESR23733.1"/>
    <property type="molecule type" value="Genomic_DNA"/>
</dbReference>
<dbReference type="OrthoDB" id="9787654at2"/>
<keyword evidence="3" id="KW-1185">Reference proteome</keyword>
<organism evidence="2 3">
    <name type="scientific">Lutibaculum baratangense AMV1</name>
    <dbReference type="NCBI Taxonomy" id="631454"/>
    <lineage>
        <taxon>Bacteria</taxon>
        <taxon>Pseudomonadati</taxon>
        <taxon>Pseudomonadota</taxon>
        <taxon>Alphaproteobacteria</taxon>
        <taxon>Hyphomicrobiales</taxon>
        <taxon>Tepidamorphaceae</taxon>
        <taxon>Lutibaculum</taxon>
    </lineage>
</organism>
<sequence length="288" mass="30980">MPDTVFPPPRSCDCHAHVIGPKSRFPLVSPRAYTPPDAPVEDLEAMLGGLGLERVVLVQTSIFGTDNGCMLDAMARLGGRARGVAVPGDNATGSLLDEMHGAGVRGIRVNLATLGLNDPGEARRGLGAVADTCARNGWHLQIFTSAATIAALKAEFAELPVPIVIDHFGLLSPASDGGPEEAAILRLLGSGKAWVKLSGTYRLDPPDLDGRMADLARRLHRANPERIVWGSDWPHTPAHPGGASADDAELPFRELDDRALLGTIREWFDEPRRWQEILVANPARLYDF</sequence>
<dbReference type="AlphaFoldDB" id="V4TBG0"/>
<comment type="caution">
    <text evidence="2">The sequence shown here is derived from an EMBL/GenBank/DDBJ whole genome shotgun (WGS) entry which is preliminary data.</text>
</comment>
<dbReference type="eggNOG" id="COG3618">
    <property type="taxonomic scope" value="Bacteria"/>
</dbReference>
<proteinExistence type="predicted"/>
<dbReference type="GO" id="GO:0016787">
    <property type="term" value="F:hydrolase activity"/>
    <property type="evidence" value="ECO:0007669"/>
    <property type="project" value="UniProtKB-KW"/>
</dbReference>
<evidence type="ECO:0000313" key="2">
    <source>
        <dbReference type="EMBL" id="ESR23733.1"/>
    </source>
</evidence>
<accession>V4TBG0</accession>